<dbReference type="AlphaFoldDB" id="A0A0E0LYR7"/>
<name>A0A0E0LYR7_ORYPU</name>
<evidence type="ECO:0000313" key="3">
    <source>
        <dbReference type="Proteomes" id="UP000026962"/>
    </source>
</evidence>
<dbReference type="STRING" id="4537.A0A0E0LYR7"/>
<keyword evidence="3" id="KW-1185">Reference proteome</keyword>
<sequence>MAPADHPFCSISGDAGSRAAATPPLPGIACALEFTTVVVGASARLDLSLHPRRRVLLHACCSAARAGMASSVSGAEHLDCEAQHDPFVDRRSEDDTSSVDCEARRNISLDKAAPGVSTLMRKWSKLSKKAMRHIDFSLEGNPPVFEPLEELTHLDSIEKVLETVRILHLSYDKGVFKHSPIKRPVTWDPIDEGEGDTDVVGIPNYSSNNYNENLDHKRRDKKKNRRKEKIKDNTTVSHVRGGQPGGAPASKDLELLQCWKSCQEVVYSSAKACSKPFCSMRQIYSQPNYIQKRNFSSMRISGRGHLLKFAQSIEAPRTTQNTKRAVILPENRLINCDMGMPKDPLCNMARGHITKTSKYRHVRLKTEVKEKITSLQIHEQFVCLKWASRDLHLVTQTSLKAHSECISMMDRVLKWTNIQFLRYSMAQNKFRRTLQKSQQHLLPTITQSLNYRVGRLSPQQQHLRPLQPQRRIVECEILSSKRKGCDFISRTLCRPSESIGMFDTIPSWTDIQFLKYSKVQNNFHKTLQKSQQHHLSSVTQSLLRSPNTIVDNFQSGRVQAEQSSQKKYLGPLRPQRKIAECQIPASCKRKGLEFIARALRSVRR</sequence>
<feature type="region of interest" description="Disordered" evidence="1">
    <location>
        <begin position="197"/>
        <end position="247"/>
    </location>
</feature>
<feature type="compositionally biased region" description="Basic residues" evidence="1">
    <location>
        <begin position="216"/>
        <end position="228"/>
    </location>
</feature>
<organism evidence="2">
    <name type="scientific">Oryza punctata</name>
    <name type="common">Red rice</name>
    <dbReference type="NCBI Taxonomy" id="4537"/>
    <lineage>
        <taxon>Eukaryota</taxon>
        <taxon>Viridiplantae</taxon>
        <taxon>Streptophyta</taxon>
        <taxon>Embryophyta</taxon>
        <taxon>Tracheophyta</taxon>
        <taxon>Spermatophyta</taxon>
        <taxon>Magnoliopsida</taxon>
        <taxon>Liliopsida</taxon>
        <taxon>Poales</taxon>
        <taxon>Poaceae</taxon>
        <taxon>BOP clade</taxon>
        <taxon>Oryzoideae</taxon>
        <taxon>Oryzeae</taxon>
        <taxon>Oryzinae</taxon>
        <taxon>Oryza</taxon>
    </lineage>
</organism>
<dbReference type="HOGENOM" id="CLU_452279_0_0_1"/>
<dbReference type="Proteomes" id="UP000026962">
    <property type="component" value="Chromosome 9"/>
</dbReference>
<evidence type="ECO:0000256" key="1">
    <source>
        <dbReference type="SAM" id="MobiDB-lite"/>
    </source>
</evidence>
<proteinExistence type="predicted"/>
<accession>A0A0E0LYR7</accession>
<reference evidence="2" key="2">
    <citation type="submission" date="2018-05" db="EMBL/GenBank/DDBJ databases">
        <title>OpunRS2 (Oryza punctata Reference Sequence Version 2).</title>
        <authorList>
            <person name="Zhang J."/>
            <person name="Kudrna D."/>
            <person name="Lee S."/>
            <person name="Talag J."/>
            <person name="Welchert J."/>
            <person name="Wing R.A."/>
        </authorList>
    </citation>
    <scope>NUCLEOTIDE SEQUENCE [LARGE SCALE GENOMIC DNA]</scope>
</reference>
<dbReference type="Gramene" id="OPUNC09G01760.1">
    <property type="protein sequence ID" value="OPUNC09G01760.1"/>
    <property type="gene ID" value="OPUNC09G01760"/>
</dbReference>
<reference evidence="2" key="1">
    <citation type="submission" date="2015-04" db="UniProtKB">
        <authorList>
            <consortium name="EnsemblPlants"/>
        </authorList>
    </citation>
    <scope>IDENTIFICATION</scope>
</reference>
<evidence type="ECO:0000313" key="2">
    <source>
        <dbReference type="EnsemblPlants" id="OPUNC09G01760.1"/>
    </source>
</evidence>
<dbReference type="EnsemblPlants" id="OPUNC09G01760.1">
    <property type="protein sequence ID" value="OPUNC09G01760.1"/>
    <property type="gene ID" value="OPUNC09G01760"/>
</dbReference>
<protein>
    <submittedName>
        <fullName evidence="2">Uncharacterized protein</fullName>
    </submittedName>
</protein>